<accession>A0ABW3H2U6</accession>
<evidence type="ECO:0000313" key="1">
    <source>
        <dbReference type="EMBL" id="MFD0944673.1"/>
    </source>
</evidence>
<name>A0ABW3H2U6_9BACL</name>
<proteinExistence type="predicted"/>
<feature type="non-terminal residue" evidence="1">
    <location>
        <position position="1"/>
    </location>
</feature>
<protein>
    <submittedName>
        <fullName evidence="1">Uncharacterized protein</fullName>
    </submittedName>
</protein>
<sequence>VFSLKSRKIITENSDVIYATVVNEHNFIKDFTEFSVANVIVKNGVHAIDTNSPIREVKAAYEAKYGEVEWLDDYSAEEIKEPDITVLINETKELELTFNPTIEIDRLPLPSKVAKNYIPRHLAMYVTEKEIEAYNAQIPDTIKKIETYNKRLEEYMHTQIFGLEFNLSIRNEGNLKANDIHIVMEFPEELVLLEGSKKNIKKPEEPSFPPHPLTKRIRSGALDSISGLLSNDAVVSFPNFPMNNRTLPDLIISPNTSFYTDLNENIITGHCDSLLHTRHRTFNTKYLLVPTMVGTFDINVSIICEEYQEPDKFTIQLIVAEN</sequence>
<evidence type="ECO:0000313" key="2">
    <source>
        <dbReference type="Proteomes" id="UP001596976"/>
    </source>
</evidence>
<reference evidence="2" key="1">
    <citation type="journal article" date="2019" name="Int. J. Syst. Evol. Microbiol.">
        <title>The Global Catalogue of Microorganisms (GCM) 10K type strain sequencing project: providing services to taxonomists for standard genome sequencing and annotation.</title>
        <authorList>
            <consortium name="The Broad Institute Genomics Platform"/>
            <consortium name="The Broad Institute Genome Sequencing Center for Infectious Disease"/>
            <person name="Wu L."/>
            <person name="Ma J."/>
        </authorList>
    </citation>
    <scope>NUCLEOTIDE SEQUENCE [LARGE SCALE GENOMIC DNA]</scope>
    <source>
        <strain evidence="2">CCUG 63563</strain>
    </source>
</reference>
<dbReference type="Proteomes" id="UP001596976">
    <property type="component" value="Unassembled WGS sequence"/>
</dbReference>
<organism evidence="1 2">
    <name type="scientific">Savagea faecisuis</name>
    <dbReference type="NCBI Taxonomy" id="1274803"/>
    <lineage>
        <taxon>Bacteria</taxon>
        <taxon>Bacillati</taxon>
        <taxon>Bacillota</taxon>
        <taxon>Bacilli</taxon>
        <taxon>Bacillales</taxon>
        <taxon>Caryophanaceae</taxon>
        <taxon>Savagea</taxon>
    </lineage>
</organism>
<keyword evidence="2" id="KW-1185">Reference proteome</keyword>
<comment type="caution">
    <text evidence="1">The sequence shown here is derived from an EMBL/GenBank/DDBJ whole genome shotgun (WGS) entry which is preliminary data.</text>
</comment>
<dbReference type="EMBL" id="JBHTJF010000043">
    <property type="protein sequence ID" value="MFD0944673.1"/>
    <property type="molecule type" value="Genomic_DNA"/>
</dbReference>
<dbReference type="RefSeq" id="WP_381014395.1">
    <property type="nucleotide sequence ID" value="NZ_JBHTJF010000043.1"/>
</dbReference>
<gene>
    <name evidence="1" type="ORF">ACFQ0V_13060</name>
</gene>